<dbReference type="EMBL" id="WWCP01000073">
    <property type="protein sequence ID" value="MYM85474.1"/>
    <property type="molecule type" value="Genomic_DNA"/>
</dbReference>
<dbReference type="PANTHER" id="PTHR42194">
    <property type="entry name" value="UPF0276 PROTEIN HI_1600"/>
    <property type="match status" value="1"/>
</dbReference>
<feature type="domain" description="Putative DNA-binding" evidence="1">
    <location>
        <begin position="287"/>
        <end position="374"/>
    </location>
</feature>
<evidence type="ECO:0000259" key="1">
    <source>
        <dbReference type="Pfam" id="PF09836"/>
    </source>
</evidence>
<dbReference type="InterPro" id="IPR018640">
    <property type="entry name" value="DUF2063"/>
</dbReference>
<gene>
    <name evidence="2" type="ORF">GTP44_26545</name>
</gene>
<evidence type="ECO:0000313" key="3">
    <source>
        <dbReference type="Proteomes" id="UP000474565"/>
    </source>
</evidence>
<organism evidence="2 3">
    <name type="scientific">Duganella lactea</name>
    <dbReference type="NCBI Taxonomy" id="2692173"/>
    <lineage>
        <taxon>Bacteria</taxon>
        <taxon>Pseudomonadati</taxon>
        <taxon>Pseudomonadota</taxon>
        <taxon>Betaproteobacteria</taxon>
        <taxon>Burkholderiales</taxon>
        <taxon>Oxalobacteraceae</taxon>
        <taxon>Telluria group</taxon>
        <taxon>Duganella</taxon>
    </lineage>
</organism>
<dbReference type="PANTHER" id="PTHR42194:SF1">
    <property type="entry name" value="UPF0276 PROTEIN HI_1600"/>
    <property type="match status" value="1"/>
</dbReference>
<accession>A0A6L8MU03</accession>
<reference evidence="2 3" key="1">
    <citation type="submission" date="2019-12" db="EMBL/GenBank/DDBJ databases">
        <title>Novel species isolated from a subtropical stream in China.</title>
        <authorList>
            <person name="Lu H."/>
        </authorList>
    </citation>
    <scope>NUCLEOTIDE SEQUENCE [LARGE SCALE GENOMIC DNA]</scope>
    <source>
        <strain evidence="2 3">FT50W</strain>
    </source>
</reference>
<comment type="caution">
    <text evidence="2">The sequence shown here is derived from an EMBL/GenBank/DDBJ whole genome shotgun (WGS) entry which is preliminary data.</text>
</comment>
<dbReference type="NCBIfam" id="NF003818">
    <property type="entry name" value="PRK05409.1"/>
    <property type="match status" value="1"/>
</dbReference>
<dbReference type="Gene3D" id="3.20.20.150">
    <property type="entry name" value="Divalent-metal-dependent TIM barrel enzymes"/>
    <property type="match status" value="1"/>
</dbReference>
<dbReference type="AlphaFoldDB" id="A0A6L8MU03"/>
<protein>
    <submittedName>
        <fullName evidence="2">DUF692 family protein</fullName>
    </submittedName>
</protein>
<dbReference type="InterPro" id="IPR007801">
    <property type="entry name" value="MbnB/TglH/ChrH"/>
</dbReference>
<dbReference type="Pfam" id="PF09836">
    <property type="entry name" value="DUF2063"/>
    <property type="match status" value="1"/>
</dbReference>
<evidence type="ECO:0000313" key="2">
    <source>
        <dbReference type="EMBL" id="MYM85474.1"/>
    </source>
</evidence>
<proteinExistence type="predicted"/>
<dbReference type="Proteomes" id="UP000474565">
    <property type="component" value="Unassembled WGS sequence"/>
</dbReference>
<name>A0A6L8MU03_9BURK</name>
<dbReference type="SUPFAM" id="SSF51658">
    <property type="entry name" value="Xylose isomerase-like"/>
    <property type="match status" value="1"/>
</dbReference>
<dbReference type="InterPro" id="IPR036237">
    <property type="entry name" value="Xyl_isomerase-like_sf"/>
</dbReference>
<dbReference type="Pfam" id="PF05114">
    <property type="entry name" value="MbnB_TglH_ChrH"/>
    <property type="match status" value="1"/>
</dbReference>
<sequence length="536" mass="57326">MRTPHYREFLARRPRVGWLEVHSENYLAPGGWDWHVLERLRGDYPISLHGVGLGLGSAHGFSDAHLRRVCALVARVQPALVSEHLCWSAAAGRQLHDLLPLVLDEAALAFIAARVARVQDALGRRLLLENVSSYVRFQADAMSEAEFLAALAARTGCGVLLDVNNLYVNQCNHGEDALAAMAALAPDMVGEIHLAGHLVTPQAVIDHHGDQVAAPVWQLYEAALRRFGAVPTLIEWDTDIPPLATLLAEADKARALHAVAAPALAPAVTPTVAPPDVAGAGDWADGQRWFADALFDARVTAPAGCQPDQAAQRFALYRGNQTETWRKTLAAAYPVLLALVGEGFFGGLARAYGRARPSGNPDLHHFGAGLAGFLRDFPPAAQLPYLPDMARLEWALHRAHFAPAVVAVDAARLAALPPARLEVTRFRLPPAARLLASDYAVVALWQAHQPDSGVAFPEDMAVASHALVARPQWTAQLAPLSAAAHAALRALAQGRGFGDALDAGLARDARFDVAASLRQWLALGVLVESGVAAERA</sequence>